<dbReference type="PROSITE" id="PS50975">
    <property type="entry name" value="ATP_GRASP"/>
    <property type="match status" value="1"/>
</dbReference>
<dbReference type="InterPro" id="IPR005479">
    <property type="entry name" value="CPAse_ATP-bd"/>
</dbReference>
<dbReference type="Gene3D" id="3.40.50.20">
    <property type="match status" value="1"/>
</dbReference>
<dbReference type="Pfam" id="PF02786">
    <property type="entry name" value="CPSase_L_D2"/>
    <property type="match status" value="1"/>
</dbReference>
<dbReference type="PANTHER" id="PTHR18866:SF33">
    <property type="entry name" value="METHYLCROTONOYL-COA CARBOXYLASE SUBUNIT ALPHA, MITOCHONDRIAL-RELATED"/>
    <property type="match status" value="1"/>
</dbReference>
<proteinExistence type="predicted"/>
<evidence type="ECO:0000313" key="9">
    <source>
        <dbReference type="Proteomes" id="UP000062519"/>
    </source>
</evidence>
<dbReference type="InterPro" id="IPR011054">
    <property type="entry name" value="Rudment_hybrid_motif"/>
</dbReference>
<dbReference type="GO" id="GO:0016874">
    <property type="term" value="F:ligase activity"/>
    <property type="evidence" value="ECO:0007669"/>
    <property type="project" value="UniProtKB-KW"/>
</dbReference>
<dbReference type="Gene3D" id="3.30.470.20">
    <property type="entry name" value="ATP-grasp fold, B domain"/>
    <property type="match status" value="1"/>
</dbReference>
<dbReference type="KEGG" id="buu:WS70_08455"/>
<dbReference type="InterPro" id="IPR011764">
    <property type="entry name" value="Biotin_carboxylation_dom"/>
</dbReference>
<evidence type="ECO:0000256" key="3">
    <source>
        <dbReference type="ARBA" id="ARBA00022840"/>
    </source>
</evidence>
<dbReference type="GO" id="GO:0046872">
    <property type="term" value="F:metal ion binding"/>
    <property type="evidence" value="ECO:0007669"/>
    <property type="project" value="InterPro"/>
</dbReference>
<dbReference type="Gene3D" id="3.30.1490.20">
    <property type="entry name" value="ATP-grasp fold, A domain"/>
    <property type="match status" value="1"/>
</dbReference>
<dbReference type="Proteomes" id="UP000062519">
    <property type="component" value="Chromosome 1"/>
</dbReference>
<name>A0A1B4FDU8_9BURK</name>
<evidence type="ECO:0000313" key="8">
    <source>
        <dbReference type="EMBL" id="AOJ01858.1"/>
    </source>
</evidence>
<evidence type="ECO:0000256" key="2">
    <source>
        <dbReference type="ARBA" id="ARBA00022741"/>
    </source>
</evidence>
<evidence type="ECO:0000256" key="4">
    <source>
        <dbReference type="ARBA" id="ARBA00023267"/>
    </source>
</evidence>
<dbReference type="InterPro" id="IPR005481">
    <property type="entry name" value="BC-like_N"/>
</dbReference>
<dbReference type="SUPFAM" id="SSF51246">
    <property type="entry name" value="Rudiment single hybrid motif"/>
    <property type="match status" value="1"/>
</dbReference>
<dbReference type="PROSITE" id="PS50979">
    <property type="entry name" value="BC"/>
    <property type="match status" value="1"/>
</dbReference>
<dbReference type="GO" id="GO:0005524">
    <property type="term" value="F:ATP binding"/>
    <property type="evidence" value="ECO:0007669"/>
    <property type="project" value="UniProtKB-UniRule"/>
</dbReference>
<dbReference type="InterPro" id="IPR050856">
    <property type="entry name" value="Biotin_carboxylase_complex"/>
</dbReference>
<organism evidence="8 9">
    <name type="scientific">Burkholderia mayonis</name>
    <dbReference type="NCBI Taxonomy" id="1385591"/>
    <lineage>
        <taxon>Bacteria</taxon>
        <taxon>Pseudomonadati</taxon>
        <taxon>Pseudomonadota</taxon>
        <taxon>Betaproteobacteria</taxon>
        <taxon>Burkholderiales</taxon>
        <taxon>Burkholderiaceae</taxon>
        <taxon>Burkholderia</taxon>
        <taxon>pseudomallei group</taxon>
    </lineage>
</organism>
<dbReference type="PANTHER" id="PTHR18866">
    <property type="entry name" value="CARBOXYLASE:PYRUVATE/ACETYL-COA/PROPIONYL-COA CARBOXYLASE"/>
    <property type="match status" value="1"/>
</dbReference>
<reference evidence="8 9" key="1">
    <citation type="submission" date="2015-12" db="EMBL/GenBank/DDBJ databases">
        <title>Diversity of Burkholderia near neighbor genomes.</title>
        <authorList>
            <person name="Sahl J."/>
            <person name="Wagner D."/>
            <person name="Keim P."/>
        </authorList>
    </citation>
    <scope>NUCLEOTIDE SEQUENCE [LARGE SCALE GENOMIC DNA]</scope>
    <source>
        <strain evidence="8 9">BDU6</strain>
    </source>
</reference>
<dbReference type="SUPFAM" id="SSF56059">
    <property type="entry name" value="Glutathione synthetase ATP-binding domain-like"/>
    <property type="match status" value="1"/>
</dbReference>
<dbReference type="InterPro" id="IPR013815">
    <property type="entry name" value="ATP_grasp_subdomain_1"/>
</dbReference>
<gene>
    <name evidence="8" type="ORF">WS70_08455</name>
</gene>
<sequence>MSIKRVLLCCRGEIALRFVRTCRLLDIETVAIYTDDDRNAGFVLAADSSFHIDAWNPATLIDTVVSIAQAVRADAVAPGYGPLAENAEFAAACAAKRLVFVGPHAEAIRRTGDKIEARVAAQRAAVPVVPGAIVSSDAQAVPAAHEIGFPILIKAALGGGGRGIRVVERAEQVESALAEVRREAELAFGSDAIYLERFLGERIRHIEVQVLGDRHGNLLHLGTRECSVQRRRQKIVEEAPAPSLSDALRERLHESALAVAREVGYDSAGTVEFLVEGDERFYFIEMNARIQVEHPVSEAVTGVDVVEQMLRAAAGEPLGLSQGDVRFRGCAIEFRVCAEDAHADFLPTGGVVSHYRVPEGPGVRIDSGVHAGARQSTRFDSLCLKLIVDGATREIALRRAQDALSELAIAGFSTNLPFHRWLIDHPPFRLGRYDLSVTRDFPFAHGMPDGTVRVLHALAALAAHVGTPTLAPRTSEPTNRASVPSAWVIRNDRRSWLP</sequence>
<dbReference type="AlphaFoldDB" id="A0A1B4FDU8"/>
<dbReference type="PROSITE" id="PS00866">
    <property type="entry name" value="CPSASE_1"/>
    <property type="match status" value="1"/>
</dbReference>
<dbReference type="InterPro" id="IPR016185">
    <property type="entry name" value="PreATP-grasp_dom_sf"/>
</dbReference>
<dbReference type="FunFam" id="3.30.1490.20:FF:000003">
    <property type="entry name" value="acetyl-CoA carboxylase isoform X1"/>
    <property type="match status" value="1"/>
</dbReference>
<dbReference type="SMART" id="SM00878">
    <property type="entry name" value="Biotin_carb_C"/>
    <property type="match status" value="1"/>
</dbReference>
<keyword evidence="1" id="KW-0436">Ligase</keyword>
<dbReference type="RefSeq" id="WP_059597012.1">
    <property type="nucleotide sequence ID" value="NZ_CP013386.1"/>
</dbReference>
<dbReference type="EMBL" id="CP013386">
    <property type="protein sequence ID" value="AOJ01858.1"/>
    <property type="molecule type" value="Genomic_DNA"/>
</dbReference>
<evidence type="ECO:0000259" key="6">
    <source>
        <dbReference type="PROSITE" id="PS50975"/>
    </source>
</evidence>
<keyword evidence="2 5" id="KW-0547">Nucleotide-binding</keyword>
<evidence type="ECO:0000256" key="1">
    <source>
        <dbReference type="ARBA" id="ARBA00022598"/>
    </source>
</evidence>
<dbReference type="PROSITE" id="PS00867">
    <property type="entry name" value="CPSASE_2"/>
    <property type="match status" value="1"/>
</dbReference>
<dbReference type="InterPro" id="IPR011761">
    <property type="entry name" value="ATP-grasp"/>
</dbReference>
<evidence type="ECO:0000256" key="5">
    <source>
        <dbReference type="PROSITE-ProRule" id="PRU00409"/>
    </source>
</evidence>
<keyword evidence="4" id="KW-0092">Biotin</keyword>
<evidence type="ECO:0000259" key="7">
    <source>
        <dbReference type="PROSITE" id="PS50979"/>
    </source>
</evidence>
<accession>A0A1B4FDU8</accession>
<feature type="domain" description="ATP-grasp" evidence="6">
    <location>
        <begin position="118"/>
        <end position="314"/>
    </location>
</feature>
<keyword evidence="3 5" id="KW-0067">ATP-binding</keyword>
<dbReference type="Pfam" id="PF00289">
    <property type="entry name" value="Biotin_carb_N"/>
    <property type="match status" value="1"/>
</dbReference>
<keyword evidence="9" id="KW-1185">Reference proteome</keyword>
<feature type="domain" description="Biotin carboxylation" evidence="7">
    <location>
        <begin position="2"/>
        <end position="443"/>
    </location>
</feature>
<dbReference type="Pfam" id="PF02785">
    <property type="entry name" value="Biotin_carb_C"/>
    <property type="match status" value="1"/>
</dbReference>
<dbReference type="SUPFAM" id="SSF52440">
    <property type="entry name" value="PreATP-grasp domain"/>
    <property type="match status" value="1"/>
</dbReference>
<protein>
    <submittedName>
        <fullName evidence="8">Biotin carboxylase</fullName>
    </submittedName>
</protein>
<dbReference type="InterPro" id="IPR005482">
    <property type="entry name" value="Biotin_COase_C"/>
</dbReference>